<dbReference type="FunFam" id="1.20.1270.50:FF:000003">
    <property type="entry name" value="Alpha-mannosidase"/>
    <property type="match status" value="1"/>
</dbReference>
<dbReference type="PANTHER" id="PTHR11607:SF3">
    <property type="entry name" value="LYSOSOMAL ALPHA-MANNOSIDASE"/>
    <property type="match status" value="1"/>
</dbReference>
<dbReference type="CDD" id="cd10810">
    <property type="entry name" value="GH38N_AMII_LAM_like"/>
    <property type="match status" value="1"/>
</dbReference>
<dbReference type="Gene3D" id="1.20.1270.50">
    <property type="entry name" value="Glycoside hydrolase family 38, central domain"/>
    <property type="match status" value="2"/>
</dbReference>
<evidence type="ECO:0000256" key="10">
    <source>
        <dbReference type="RuleBase" id="RU361199"/>
    </source>
</evidence>
<sequence>MVCCIVEVQYILDSVILALEANPKRKFSYVETAFFYRWWNQQDDAIKIKVKQLVNNGQLSFILGGWCMNDEAATHYNAIIDQHTIGVKWLKENFGECGRPLVAWQIDPFGHSKEQASLFAQMGYDAVYFARIDYQDYARRKKDKELEMIWKASPDLNTELFAGALYGQHYGPPPGMNFDIYAQNNIQDDPRLHDFNVDAVVAQALKDATEQNAAYKGNHIMWTMGDDFTYQNANTWYKSMDMLIPAVNARQANGSKVNLIYSTPACYTYAKNKQNIMWSTKSDDFFPYADRVHGYWTGYFTSRAALKGMVRDTNNFLQVAKQLDILANRGADRSSDSALDVLKRAMGVAQHHDAVSGTAKQVVTYDYEERLADGVNQCMGLVNHAYQKLTNSVTTSFTLPTQELCPLANISMCKAVEASSSFTEVSARTKKIPERNGSVATHDMWFTAQLPPLGFSTYFVSAASRSFLTNKLVKVKPASDVVISNDLLEVIFDGTTGLLKQISNLKSAVKMKVKQELMFYVGWDKYSGAYKFRPKSQNPTQLSQTAKVQVFKGSLFTEVRQTFTNWGTQVFRLGRTANHIELEWTVGPIPFNGTIGREVISRFTTDLMSQGVFYTDSNGRQILQRQKNFRPTWTLDVNEPVSGNYYPVNSRIYIQDLKRSCQFTILTDRSQGGTSVANGSLELMLHRMTTSDDSLGVGEALQEKGSDGKPLIVRGKHYLVVDTIAASAAIHRELAQRLFMAPVVTVAKTTPAVIDKWRKYLTLRQSYIRTALPDNVHLLTLESLGNNQLLLRLEHFYSLNEDSSLSKNVTVSLQDLFSTLTIKSVKELTLEANQYLEDSQRLKWNKKSSKQDYRPIGNDFAIELSPMMIRTLEVTFQ</sequence>
<dbReference type="Pfam" id="PF01074">
    <property type="entry name" value="Glyco_hydro_38N"/>
    <property type="match status" value="1"/>
</dbReference>
<dbReference type="Gene3D" id="2.60.40.1180">
    <property type="entry name" value="Golgi alpha-mannosidase II"/>
    <property type="match status" value="1"/>
</dbReference>
<evidence type="ECO:0000256" key="4">
    <source>
        <dbReference type="ARBA" id="ARBA00022723"/>
    </source>
</evidence>
<evidence type="ECO:0000256" key="5">
    <source>
        <dbReference type="ARBA" id="ARBA00022801"/>
    </source>
</evidence>
<evidence type="ECO:0000256" key="6">
    <source>
        <dbReference type="ARBA" id="ARBA00022833"/>
    </source>
</evidence>
<comment type="catalytic activity">
    <reaction evidence="1">
        <text>Hydrolysis of terminal, non-reducing alpha-D-mannose residues in alpha-D-mannosides.</text>
        <dbReference type="EC" id="3.2.1.24"/>
    </reaction>
</comment>
<evidence type="ECO:0000256" key="2">
    <source>
        <dbReference type="ARBA" id="ARBA00009792"/>
    </source>
</evidence>
<proteinExistence type="inferred from homology"/>
<dbReference type="InterPro" id="IPR041147">
    <property type="entry name" value="GH38_C"/>
</dbReference>
<dbReference type="InterPro" id="IPR011013">
    <property type="entry name" value="Gal_mutarotase_sf_dom"/>
</dbReference>
<reference evidence="12" key="1">
    <citation type="submission" date="2020-06" db="EMBL/GenBank/DDBJ databases">
        <title>Draft genome of Bugula neritina, a colonial animal packing powerful symbionts and potential medicines.</title>
        <authorList>
            <person name="Rayko M."/>
        </authorList>
    </citation>
    <scope>NUCLEOTIDE SEQUENCE [LARGE SCALE GENOMIC DNA]</scope>
    <source>
        <strain evidence="12">Kwan_BN1</strain>
    </source>
</reference>
<evidence type="ECO:0000256" key="3">
    <source>
        <dbReference type="ARBA" id="ARBA00012752"/>
    </source>
</evidence>
<evidence type="ECO:0000313" key="12">
    <source>
        <dbReference type="EMBL" id="KAF6018511.1"/>
    </source>
</evidence>
<keyword evidence="7" id="KW-1015">Disulfide bond</keyword>
<dbReference type="FunFam" id="1.20.1270.50:FF:000002">
    <property type="entry name" value="Alpha-mannosidase"/>
    <property type="match status" value="1"/>
</dbReference>
<dbReference type="AlphaFoldDB" id="A0A7J7IYK8"/>
<feature type="domain" description="Glycoside hydrolase family 38 central" evidence="11">
    <location>
        <begin position="294"/>
        <end position="371"/>
    </location>
</feature>
<dbReference type="InterPro" id="IPR015341">
    <property type="entry name" value="Glyco_hydro_38_cen"/>
</dbReference>
<dbReference type="Proteomes" id="UP000593567">
    <property type="component" value="Unassembled WGS sequence"/>
</dbReference>
<evidence type="ECO:0000256" key="1">
    <source>
        <dbReference type="ARBA" id="ARBA00000365"/>
    </source>
</evidence>
<dbReference type="EC" id="3.2.1.-" evidence="10"/>
<dbReference type="Gene3D" id="2.60.40.1360">
    <property type="match status" value="1"/>
</dbReference>
<protein>
    <recommendedName>
        <fullName evidence="3 10">Alpha-mannosidase</fullName>
        <ecNumber evidence="10">3.2.1.-</ecNumber>
    </recommendedName>
</protein>
<dbReference type="SUPFAM" id="SSF88688">
    <property type="entry name" value="Families 57/38 glycoside transferase middle domain"/>
    <property type="match status" value="1"/>
</dbReference>
<dbReference type="GO" id="GO:0030246">
    <property type="term" value="F:carbohydrate binding"/>
    <property type="evidence" value="ECO:0007669"/>
    <property type="project" value="InterPro"/>
</dbReference>
<dbReference type="InterPro" id="IPR013780">
    <property type="entry name" value="Glyco_hydro_b"/>
</dbReference>
<dbReference type="Gene3D" id="2.70.98.30">
    <property type="entry name" value="Golgi alpha-mannosidase II, domain 4"/>
    <property type="match status" value="1"/>
</dbReference>
<dbReference type="InterPro" id="IPR011330">
    <property type="entry name" value="Glyco_hydro/deAcase_b/a-brl"/>
</dbReference>
<evidence type="ECO:0000256" key="8">
    <source>
        <dbReference type="ARBA" id="ARBA00023180"/>
    </source>
</evidence>
<dbReference type="GO" id="GO:0046872">
    <property type="term" value="F:metal ion binding"/>
    <property type="evidence" value="ECO:0007669"/>
    <property type="project" value="UniProtKB-KW"/>
</dbReference>
<dbReference type="Pfam" id="PF07748">
    <property type="entry name" value="Glyco_hydro_38C"/>
    <property type="match status" value="1"/>
</dbReference>
<dbReference type="SUPFAM" id="SSF88713">
    <property type="entry name" value="Glycoside hydrolase/deacetylase"/>
    <property type="match status" value="1"/>
</dbReference>
<keyword evidence="6 10" id="KW-0862">Zinc</keyword>
<dbReference type="InterPro" id="IPR050843">
    <property type="entry name" value="Glycosyl_Hydrlase_38"/>
</dbReference>
<dbReference type="GO" id="GO:0006013">
    <property type="term" value="P:mannose metabolic process"/>
    <property type="evidence" value="ECO:0007669"/>
    <property type="project" value="InterPro"/>
</dbReference>
<keyword evidence="13" id="KW-1185">Reference proteome</keyword>
<keyword evidence="9 10" id="KW-0326">Glycosidase</keyword>
<evidence type="ECO:0000313" key="13">
    <source>
        <dbReference type="Proteomes" id="UP000593567"/>
    </source>
</evidence>
<name>A0A7J7IYK8_BUGNE</name>
<keyword evidence="4 10" id="KW-0479">Metal-binding</keyword>
<comment type="similarity">
    <text evidence="2 10">Belongs to the glycosyl hydrolase 38 family.</text>
</comment>
<organism evidence="12 13">
    <name type="scientific">Bugula neritina</name>
    <name type="common">Brown bryozoan</name>
    <name type="synonym">Sertularia neritina</name>
    <dbReference type="NCBI Taxonomy" id="10212"/>
    <lineage>
        <taxon>Eukaryota</taxon>
        <taxon>Metazoa</taxon>
        <taxon>Spiralia</taxon>
        <taxon>Lophotrochozoa</taxon>
        <taxon>Bryozoa</taxon>
        <taxon>Gymnolaemata</taxon>
        <taxon>Cheilostomatida</taxon>
        <taxon>Flustrina</taxon>
        <taxon>Buguloidea</taxon>
        <taxon>Bugulidae</taxon>
        <taxon>Bugula</taxon>
    </lineage>
</organism>
<dbReference type="InterPro" id="IPR000602">
    <property type="entry name" value="Glyco_hydro_38_N"/>
</dbReference>
<comment type="cofactor">
    <cofactor evidence="10">
        <name>Zn(2+)</name>
        <dbReference type="ChEBI" id="CHEBI:29105"/>
    </cofactor>
    <text evidence="10">Binds 1 zinc ion per subunit.</text>
</comment>
<evidence type="ECO:0000256" key="9">
    <source>
        <dbReference type="ARBA" id="ARBA00023295"/>
    </source>
</evidence>
<dbReference type="GO" id="GO:0005764">
    <property type="term" value="C:lysosome"/>
    <property type="evidence" value="ECO:0007669"/>
    <property type="project" value="TreeGrafter"/>
</dbReference>
<keyword evidence="8" id="KW-0325">Glycoprotein</keyword>
<comment type="caution">
    <text evidence="12">The sequence shown here is derived from an EMBL/GenBank/DDBJ whole genome shotgun (WGS) entry which is preliminary data.</text>
</comment>
<dbReference type="Pfam" id="PF17677">
    <property type="entry name" value="Glyco_hydro38C2"/>
    <property type="match status" value="1"/>
</dbReference>
<dbReference type="Gene3D" id="3.20.110.10">
    <property type="entry name" value="Glycoside hydrolase 38, N terminal domain"/>
    <property type="match status" value="1"/>
</dbReference>
<evidence type="ECO:0000256" key="7">
    <source>
        <dbReference type="ARBA" id="ARBA00023157"/>
    </source>
</evidence>
<dbReference type="InterPro" id="IPR037094">
    <property type="entry name" value="Glyco_hydro_38_cen_sf"/>
</dbReference>
<gene>
    <name evidence="12" type="ORF">EB796_023186</name>
</gene>
<dbReference type="Pfam" id="PF09261">
    <property type="entry name" value="Alpha-mann_mid"/>
    <property type="match status" value="1"/>
</dbReference>
<dbReference type="InterPro" id="IPR027291">
    <property type="entry name" value="Glyco_hydro_38_N_sf"/>
</dbReference>
<dbReference type="EMBL" id="VXIV02003300">
    <property type="protein sequence ID" value="KAF6018511.1"/>
    <property type="molecule type" value="Genomic_DNA"/>
</dbReference>
<dbReference type="FunFam" id="2.70.98.30:FF:000003">
    <property type="entry name" value="Alpha-mannosidase"/>
    <property type="match status" value="1"/>
</dbReference>
<accession>A0A7J7IYK8</accession>
<dbReference type="InterPro" id="IPR011682">
    <property type="entry name" value="Glyco_hydro_38_C"/>
</dbReference>
<evidence type="ECO:0000259" key="11">
    <source>
        <dbReference type="SMART" id="SM00872"/>
    </source>
</evidence>
<dbReference type="SMART" id="SM00872">
    <property type="entry name" value="Alpha-mann_mid"/>
    <property type="match status" value="1"/>
</dbReference>
<dbReference type="InterPro" id="IPR028995">
    <property type="entry name" value="Glyco_hydro_57/38_cen_sf"/>
</dbReference>
<dbReference type="PANTHER" id="PTHR11607">
    <property type="entry name" value="ALPHA-MANNOSIDASE"/>
    <property type="match status" value="1"/>
</dbReference>
<keyword evidence="5 10" id="KW-0378">Hydrolase</keyword>
<dbReference type="OrthoDB" id="2016903at2759"/>
<dbReference type="GO" id="GO:0004559">
    <property type="term" value="F:alpha-mannosidase activity"/>
    <property type="evidence" value="ECO:0007669"/>
    <property type="project" value="UniProtKB-EC"/>
</dbReference>
<dbReference type="SUPFAM" id="SSF74650">
    <property type="entry name" value="Galactose mutarotase-like"/>
    <property type="match status" value="1"/>
</dbReference>